<proteinExistence type="predicted"/>
<dbReference type="PANTHER" id="PTHR13246:SF1">
    <property type="entry name" value="CYTOSOLIC ENDO-BETA-N-ACETYLGLUCOSAMINIDASE"/>
    <property type="match status" value="1"/>
</dbReference>
<gene>
    <name evidence="2" type="ORF">M501DRAFT_958694</name>
</gene>
<dbReference type="PANTHER" id="PTHR13246">
    <property type="entry name" value="ENDO BETA N-ACETYLGLUCOSAMINIDASE"/>
    <property type="match status" value="1"/>
</dbReference>
<sequence length="706" mass="80210">MTWKSILRPIRDHVRHIWSPEENLPPIDFSRQRKDSLKGFAYLESFEQIDSWRPEDVDPIQRANTPILPRASSDSADGPCKAKLMLCHDYGGNYHDYEATQGGIVSEQDYSCEYLLYVDFFVYFSHKLVCIPPPTWTNTLHRNGVKSLGTFMIEHGGHPIERMLETENDGTGEGSSYYIAKKLSQMAKIYGFDGWLINIERHFPKNKWDPRKLVGFLSQLRSQGETVIWYDALTVTNKVDYQNGITLQNLSLARAAGECLTNYHWQESDVLDSRLFVEQNQLGPDHVFFGIDVWAQNKKFHGPKRITYPEKDGGGTNTGVAVAKLGEIGLSAGIFAPAWAFEHFHGQIASSVDRSMWQGDRLPKTLACDCGVDNQHDTASYINYPITKYAREHPAGSETYFYTDFNRAFRVYSKGNISSEQTLYSQLGAQAILPYLRRQTFDNDGHFQLNNLRGELSDHPPKLTIALWISPTSARHNRYSEEILYLPLFKLSMVADGCLEARITSRMLSIDAQNEVGIYMRVSNQYQYYRISTMDMETSCIAITVREPKGPIQEPGRLQELGAYCKGSFKSDCGGLFEVTEISISPKAKITGPYRINGIRLEIRGHNEHRHHRLVYTYEGLNGKESNHGSFPNGLPFSPTTGPFAYFLVEIDGITSGRVYAMEFVIEDVNLLKQISTGCHVRIIGIEFDGSRWESEECHIQLKTKT</sequence>
<dbReference type="Pfam" id="PF03644">
    <property type="entry name" value="Glyco_hydro_85"/>
    <property type="match status" value="1"/>
</dbReference>
<comment type="caution">
    <text evidence="2">The sequence shown here is derived from an EMBL/GenBank/DDBJ whole genome shotgun (WGS) entry which is preliminary data.</text>
</comment>
<keyword evidence="2" id="KW-0378">Hydrolase</keyword>
<organism evidence="2 3">
    <name type="scientific">Patellaria atrata CBS 101060</name>
    <dbReference type="NCBI Taxonomy" id="1346257"/>
    <lineage>
        <taxon>Eukaryota</taxon>
        <taxon>Fungi</taxon>
        <taxon>Dikarya</taxon>
        <taxon>Ascomycota</taxon>
        <taxon>Pezizomycotina</taxon>
        <taxon>Dothideomycetes</taxon>
        <taxon>Dothideomycetes incertae sedis</taxon>
        <taxon>Patellariales</taxon>
        <taxon>Patellariaceae</taxon>
        <taxon>Patellaria</taxon>
    </lineage>
</organism>
<dbReference type="GO" id="GO:0005829">
    <property type="term" value="C:cytosol"/>
    <property type="evidence" value="ECO:0007669"/>
    <property type="project" value="UniProtKB-SubCell"/>
</dbReference>
<dbReference type="InterPro" id="IPR005201">
    <property type="entry name" value="TIM_ENGase"/>
</dbReference>
<dbReference type="AlphaFoldDB" id="A0A9P4S6J3"/>
<evidence type="ECO:0000313" key="2">
    <source>
        <dbReference type="EMBL" id="KAF2836884.1"/>
    </source>
</evidence>
<evidence type="ECO:0000313" key="3">
    <source>
        <dbReference type="Proteomes" id="UP000799429"/>
    </source>
</evidence>
<feature type="domain" description="Cytosolic endo-beta-N-acetylglucosaminidase TIM barrel" evidence="1">
    <location>
        <begin position="99"/>
        <end position="409"/>
    </location>
</feature>
<dbReference type="OrthoDB" id="284473at2759"/>
<name>A0A9P4S6J3_9PEZI</name>
<dbReference type="Proteomes" id="UP000799429">
    <property type="component" value="Unassembled WGS sequence"/>
</dbReference>
<dbReference type="Gene3D" id="3.20.20.80">
    <property type="entry name" value="Glycosidases"/>
    <property type="match status" value="1"/>
</dbReference>
<keyword evidence="3" id="KW-1185">Reference proteome</keyword>
<protein>
    <submittedName>
        <fullName evidence="2">Glycoside hydrolase family 85 protein</fullName>
    </submittedName>
</protein>
<reference evidence="2" key="1">
    <citation type="journal article" date="2020" name="Stud. Mycol.">
        <title>101 Dothideomycetes genomes: a test case for predicting lifestyles and emergence of pathogens.</title>
        <authorList>
            <person name="Haridas S."/>
            <person name="Albert R."/>
            <person name="Binder M."/>
            <person name="Bloem J."/>
            <person name="Labutti K."/>
            <person name="Salamov A."/>
            <person name="Andreopoulos B."/>
            <person name="Baker S."/>
            <person name="Barry K."/>
            <person name="Bills G."/>
            <person name="Bluhm B."/>
            <person name="Cannon C."/>
            <person name="Castanera R."/>
            <person name="Culley D."/>
            <person name="Daum C."/>
            <person name="Ezra D."/>
            <person name="Gonzalez J."/>
            <person name="Henrissat B."/>
            <person name="Kuo A."/>
            <person name="Liang C."/>
            <person name="Lipzen A."/>
            <person name="Lutzoni F."/>
            <person name="Magnuson J."/>
            <person name="Mondo S."/>
            <person name="Nolan M."/>
            <person name="Ohm R."/>
            <person name="Pangilinan J."/>
            <person name="Park H.-J."/>
            <person name="Ramirez L."/>
            <person name="Alfaro M."/>
            <person name="Sun H."/>
            <person name="Tritt A."/>
            <person name="Yoshinaga Y."/>
            <person name="Zwiers L.-H."/>
            <person name="Turgeon B."/>
            <person name="Goodwin S."/>
            <person name="Spatafora J."/>
            <person name="Crous P."/>
            <person name="Grigoriev I."/>
        </authorList>
    </citation>
    <scope>NUCLEOTIDE SEQUENCE</scope>
    <source>
        <strain evidence="2">CBS 101060</strain>
    </source>
</reference>
<dbReference type="InterPro" id="IPR032979">
    <property type="entry name" value="ENGase"/>
</dbReference>
<dbReference type="GO" id="GO:0033925">
    <property type="term" value="F:mannosyl-glycoprotein endo-beta-N-acetylglucosaminidase activity"/>
    <property type="evidence" value="ECO:0007669"/>
    <property type="project" value="UniProtKB-EC"/>
</dbReference>
<evidence type="ECO:0000259" key="1">
    <source>
        <dbReference type="Pfam" id="PF03644"/>
    </source>
</evidence>
<dbReference type="EMBL" id="MU006101">
    <property type="protein sequence ID" value="KAF2836884.1"/>
    <property type="molecule type" value="Genomic_DNA"/>
</dbReference>
<accession>A0A9P4S6J3</accession>